<accession>A0A812JRQ1</accession>
<dbReference type="AlphaFoldDB" id="A0A812JRQ1"/>
<dbReference type="InterPro" id="IPR027417">
    <property type="entry name" value="P-loop_NTPase"/>
</dbReference>
<name>A0A812JRQ1_SYMPI</name>
<dbReference type="Proteomes" id="UP000649617">
    <property type="component" value="Unassembled WGS sequence"/>
</dbReference>
<sequence>ASPSLLRFPVLEQVWWKRIVFDEFHELEAIGDTAQFDSLQCICAGCRWGLTGTPPTRDLSQVATLAKLFQLPGLPSRDSCDYEVQLAQEMAQSFLDRFARQNTSEELEVVPLKEQIVVIEQTPEELLEQDGSVVLQYVPSLNFQVVRLLTTTTGYIRIIKRPSEEERAIYMQASHDLCEANGGPLEITGEARGVEKLIKLCSHFAAYSGMASGSSADAKTECRRILSTKEQQAKRAANQMLRCGASTGLFRVYAL</sequence>
<protein>
    <submittedName>
        <fullName evidence="1">Mus-41 protein</fullName>
    </submittedName>
</protein>
<feature type="non-terminal residue" evidence="1">
    <location>
        <position position="255"/>
    </location>
</feature>
<reference evidence="1" key="1">
    <citation type="submission" date="2021-02" db="EMBL/GenBank/DDBJ databases">
        <authorList>
            <person name="Dougan E. K."/>
            <person name="Rhodes N."/>
            <person name="Thang M."/>
            <person name="Chan C."/>
        </authorList>
    </citation>
    <scope>NUCLEOTIDE SEQUENCE</scope>
</reference>
<dbReference type="OrthoDB" id="1302410at2759"/>
<gene>
    <name evidence="1" type="primary">mus-41</name>
    <name evidence="1" type="ORF">SPIL2461_LOCUS2357</name>
</gene>
<evidence type="ECO:0000313" key="2">
    <source>
        <dbReference type="Proteomes" id="UP000649617"/>
    </source>
</evidence>
<dbReference type="SUPFAM" id="SSF52540">
    <property type="entry name" value="P-loop containing nucleoside triphosphate hydrolases"/>
    <property type="match status" value="1"/>
</dbReference>
<comment type="caution">
    <text evidence="1">The sequence shown here is derived from an EMBL/GenBank/DDBJ whole genome shotgun (WGS) entry which is preliminary data.</text>
</comment>
<dbReference type="Gene3D" id="3.40.50.10810">
    <property type="entry name" value="Tandem AAA-ATPase domain"/>
    <property type="match status" value="1"/>
</dbReference>
<dbReference type="EMBL" id="CAJNIZ010002558">
    <property type="protein sequence ID" value="CAE7211935.1"/>
    <property type="molecule type" value="Genomic_DNA"/>
</dbReference>
<organism evidence="1 2">
    <name type="scientific">Symbiodinium pilosum</name>
    <name type="common">Dinoflagellate</name>
    <dbReference type="NCBI Taxonomy" id="2952"/>
    <lineage>
        <taxon>Eukaryota</taxon>
        <taxon>Sar</taxon>
        <taxon>Alveolata</taxon>
        <taxon>Dinophyceae</taxon>
        <taxon>Suessiales</taxon>
        <taxon>Symbiodiniaceae</taxon>
        <taxon>Symbiodinium</taxon>
    </lineage>
</organism>
<evidence type="ECO:0000313" key="1">
    <source>
        <dbReference type="EMBL" id="CAE7211935.1"/>
    </source>
</evidence>
<keyword evidence="2" id="KW-1185">Reference proteome</keyword>
<dbReference type="InterPro" id="IPR038718">
    <property type="entry name" value="SNF2-like_sf"/>
</dbReference>
<proteinExistence type="predicted"/>